<gene>
    <name evidence="1" type="ORF">ODALV1_LOCUS10332</name>
</gene>
<accession>A0ABP1QF48</accession>
<organism evidence="1 2">
    <name type="scientific">Orchesella dallaii</name>
    <dbReference type="NCBI Taxonomy" id="48710"/>
    <lineage>
        <taxon>Eukaryota</taxon>
        <taxon>Metazoa</taxon>
        <taxon>Ecdysozoa</taxon>
        <taxon>Arthropoda</taxon>
        <taxon>Hexapoda</taxon>
        <taxon>Collembola</taxon>
        <taxon>Entomobryomorpha</taxon>
        <taxon>Entomobryoidea</taxon>
        <taxon>Orchesellidae</taxon>
        <taxon>Orchesellinae</taxon>
        <taxon>Orchesella</taxon>
    </lineage>
</organism>
<sequence length="435" mass="49510">MQGPLVPSHTPRNHKALYYDLAKVTPDQKEKLRQSIPIDPFHSVELIEPAVGNFSKLLSGKAKEIELPILMDSKVFRKFLNLNQYQVLNQTVANLKNPRGRLETTDEQELVEDILEDILNKDANILKMVSPSQSSDEDVEQEGNHFTENIYEKRDSNNEAAYHHSVSDFDHLDFVSDEASETTAQGSHISIKKRSIFPPLSTVEENIATSIEGSNSNVPLALASNEEDIQYLDKAENPLFDFSLLIFPPNLNNTRSKHGFGRKFRENHKGKPLLGLCKGIHTPPECEDEQFRSNQGKHKKLEDDMEEIINGKARLADMMQRFNNATKKYGFFKHISSMFNKSVDLLCETCVIPVKVVTKESIKDALHLLLVGLDVNELKIGYRSRRISSEIIMKNGNRFLKACRNGSGLIDFLFEEKCPPRVSFKEENITYTEFK</sequence>
<comment type="caution">
    <text evidence="1">The sequence shown here is derived from an EMBL/GenBank/DDBJ whole genome shotgun (WGS) entry which is preliminary data.</text>
</comment>
<reference evidence="1 2" key="1">
    <citation type="submission" date="2024-08" db="EMBL/GenBank/DDBJ databases">
        <authorList>
            <person name="Cucini C."/>
            <person name="Frati F."/>
        </authorList>
    </citation>
    <scope>NUCLEOTIDE SEQUENCE [LARGE SCALE GENOMIC DNA]</scope>
</reference>
<proteinExistence type="predicted"/>
<dbReference type="Proteomes" id="UP001642540">
    <property type="component" value="Unassembled WGS sequence"/>
</dbReference>
<keyword evidence="2" id="KW-1185">Reference proteome</keyword>
<name>A0ABP1QF48_9HEXA</name>
<evidence type="ECO:0000313" key="1">
    <source>
        <dbReference type="EMBL" id="CAL8099761.1"/>
    </source>
</evidence>
<dbReference type="EMBL" id="CAXLJM020000032">
    <property type="protein sequence ID" value="CAL8099761.1"/>
    <property type="molecule type" value="Genomic_DNA"/>
</dbReference>
<evidence type="ECO:0000313" key="2">
    <source>
        <dbReference type="Proteomes" id="UP001642540"/>
    </source>
</evidence>
<protein>
    <submittedName>
        <fullName evidence="1">Uncharacterized protein</fullName>
    </submittedName>
</protein>